<dbReference type="SUPFAM" id="SSF56349">
    <property type="entry name" value="DNA breaking-rejoining enzymes"/>
    <property type="match status" value="1"/>
</dbReference>
<dbReference type="InterPro" id="IPR010998">
    <property type="entry name" value="Integrase_recombinase_N"/>
</dbReference>
<gene>
    <name evidence="5" type="ORF">J2T57_002833</name>
</gene>
<dbReference type="Gene3D" id="1.10.443.10">
    <property type="entry name" value="Intergrase catalytic core"/>
    <property type="match status" value="1"/>
</dbReference>
<protein>
    <submittedName>
        <fullName evidence="5">Integrase</fullName>
    </submittedName>
</protein>
<proteinExistence type="predicted"/>
<sequence>MATIEKKSSGRWRARIRRTGHPQLSQTFTTKAEAMRWARQAEVALDGGAHIDGGTPAPSYPAQPPLAGAPAVGSNGPSGETTLGELLALYRDVESPQHRGAESERWRINSWLRDVKDGGLPLRDHILCLITRQHVQAWITTRLKSVKPDSVRRELALLQAVVSLAMRDWGYDDLPANPFQQARKPKAGKGRVRRLREDEEDYLRRALDPQASLPDGIRPVRSDRLLHVFTLAIETTMRRGELLKIRWEHINFDTCVVDLSEMDTKNGERRSVPLSEAAVNALLALGRKRSGPVFPTMTADSLSCSWNRTLRRARRIYAADCKGKETEPDPLMLKDLRWHDLRHEGTSRLFEYGFEFTEVATVTGHKDVRMLMRYTHHRAANLAARMRADPEGGNTRSGD</sequence>
<keyword evidence="2" id="KW-0238">DNA-binding</keyword>
<comment type="caution">
    <text evidence="5">The sequence shown here is derived from an EMBL/GenBank/DDBJ whole genome shotgun (WGS) entry which is preliminary data.</text>
</comment>
<dbReference type="GO" id="GO:0003677">
    <property type="term" value="F:DNA binding"/>
    <property type="evidence" value="ECO:0007669"/>
    <property type="project" value="UniProtKB-KW"/>
</dbReference>
<dbReference type="PANTHER" id="PTHR30349:SF94">
    <property type="entry name" value="INTEGRASE_RECOMBINASE HI_1414-RELATED"/>
    <property type="match status" value="1"/>
</dbReference>
<dbReference type="InterPro" id="IPR011010">
    <property type="entry name" value="DNA_brk_join_enz"/>
</dbReference>
<dbReference type="EMBL" id="JALJXV010000006">
    <property type="protein sequence ID" value="MCP1675683.1"/>
    <property type="molecule type" value="Genomic_DNA"/>
</dbReference>
<keyword evidence="1" id="KW-0229">DNA integration</keyword>
<dbReference type="Pfam" id="PF00589">
    <property type="entry name" value="Phage_integrase"/>
    <property type="match status" value="1"/>
</dbReference>
<dbReference type="PANTHER" id="PTHR30349">
    <property type="entry name" value="PHAGE INTEGRASE-RELATED"/>
    <property type="match status" value="1"/>
</dbReference>
<evidence type="ECO:0000256" key="2">
    <source>
        <dbReference type="ARBA" id="ARBA00023125"/>
    </source>
</evidence>
<keyword evidence="3" id="KW-0233">DNA recombination</keyword>
<dbReference type="CDD" id="cd00796">
    <property type="entry name" value="INT_Rci_Hp1_C"/>
    <property type="match status" value="1"/>
</dbReference>
<evidence type="ECO:0000313" key="5">
    <source>
        <dbReference type="EMBL" id="MCP1675683.1"/>
    </source>
</evidence>
<dbReference type="InterPro" id="IPR013762">
    <property type="entry name" value="Integrase-like_cat_sf"/>
</dbReference>
<dbReference type="GO" id="GO:0006310">
    <property type="term" value="P:DNA recombination"/>
    <property type="evidence" value="ECO:0007669"/>
    <property type="project" value="UniProtKB-KW"/>
</dbReference>
<dbReference type="RefSeq" id="WP_253479329.1">
    <property type="nucleotide sequence ID" value="NZ_JALJXV010000006.1"/>
</dbReference>
<evidence type="ECO:0000256" key="1">
    <source>
        <dbReference type="ARBA" id="ARBA00022908"/>
    </source>
</evidence>
<evidence type="ECO:0000256" key="3">
    <source>
        <dbReference type="ARBA" id="ARBA00023172"/>
    </source>
</evidence>
<dbReference type="Gene3D" id="1.10.150.130">
    <property type="match status" value="1"/>
</dbReference>
<evidence type="ECO:0000313" key="6">
    <source>
        <dbReference type="Proteomes" id="UP001205843"/>
    </source>
</evidence>
<dbReference type="GO" id="GO:0015074">
    <property type="term" value="P:DNA integration"/>
    <property type="evidence" value="ECO:0007669"/>
    <property type="project" value="UniProtKB-KW"/>
</dbReference>
<reference evidence="5" key="1">
    <citation type="submission" date="2022-03" db="EMBL/GenBank/DDBJ databases">
        <title>Genomic Encyclopedia of Type Strains, Phase III (KMG-III): the genomes of soil and plant-associated and newly described type strains.</title>
        <authorList>
            <person name="Whitman W."/>
        </authorList>
    </citation>
    <scope>NUCLEOTIDE SEQUENCE</scope>
    <source>
        <strain evidence="5">ANL 6-2</strain>
    </source>
</reference>
<feature type="domain" description="Tyr recombinase" evidence="4">
    <location>
        <begin position="190"/>
        <end position="387"/>
    </location>
</feature>
<dbReference type="InterPro" id="IPR050090">
    <property type="entry name" value="Tyrosine_recombinase_XerCD"/>
</dbReference>
<dbReference type="PROSITE" id="PS51898">
    <property type="entry name" value="TYR_RECOMBINASE"/>
    <property type="match status" value="1"/>
</dbReference>
<organism evidence="5 6">
    <name type="scientific">Natronocella acetinitrilica</name>
    <dbReference type="NCBI Taxonomy" id="414046"/>
    <lineage>
        <taxon>Bacteria</taxon>
        <taxon>Pseudomonadati</taxon>
        <taxon>Pseudomonadota</taxon>
        <taxon>Gammaproteobacteria</taxon>
        <taxon>Chromatiales</taxon>
        <taxon>Ectothiorhodospiraceae</taxon>
        <taxon>Natronocella</taxon>
    </lineage>
</organism>
<accession>A0AAE3G5V2</accession>
<dbReference type="InterPro" id="IPR002104">
    <property type="entry name" value="Integrase_catalytic"/>
</dbReference>
<name>A0AAE3G5V2_9GAMM</name>
<dbReference type="AlphaFoldDB" id="A0AAE3G5V2"/>
<keyword evidence="6" id="KW-1185">Reference proteome</keyword>
<dbReference type="Proteomes" id="UP001205843">
    <property type="component" value="Unassembled WGS sequence"/>
</dbReference>
<evidence type="ECO:0000259" key="4">
    <source>
        <dbReference type="PROSITE" id="PS51898"/>
    </source>
</evidence>